<gene>
    <name evidence="1" type="ORF">S12H4_46276</name>
</gene>
<proteinExistence type="predicted"/>
<dbReference type="AlphaFoldDB" id="X1UCH6"/>
<accession>X1UCH6</accession>
<reference evidence="1" key="1">
    <citation type="journal article" date="2014" name="Front. Microbiol.">
        <title>High frequency of phylogenetically diverse reductive dehalogenase-homologous genes in deep subseafloor sedimentary metagenomes.</title>
        <authorList>
            <person name="Kawai M."/>
            <person name="Futagami T."/>
            <person name="Toyoda A."/>
            <person name="Takaki Y."/>
            <person name="Nishi S."/>
            <person name="Hori S."/>
            <person name="Arai W."/>
            <person name="Tsubouchi T."/>
            <person name="Morono Y."/>
            <person name="Uchiyama I."/>
            <person name="Ito T."/>
            <person name="Fujiyama A."/>
            <person name="Inagaki F."/>
            <person name="Takami H."/>
        </authorList>
    </citation>
    <scope>NUCLEOTIDE SEQUENCE</scope>
    <source>
        <strain evidence="1">Expedition CK06-06</strain>
    </source>
</reference>
<evidence type="ECO:0000313" key="1">
    <source>
        <dbReference type="EMBL" id="GAJ15204.1"/>
    </source>
</evidence>
<name>X1UCH6_9ZZZZ</name>
<sequence>MSEEEKKPTKILVELTIPTKESVLDGIRKMFPTVDVKVIGEKEEETPPPS</sequence>
<dbReference type="EMBL" id="BARW01028692">
    <property type="protein sequence ID" value="GAJ15204.1"/>
    <property type="molecule type" value="Genomic_DNA"/>
</dbReference>
<protein>
    <submittedName>
        <fullName evidence="1">Uncharacterized protein</fullName>
    </submittedName>
</protein>
<organism evidence="1">
    <name type="scientific">marine sediment metagenome</name>
    <dbReference type="NCBI Taxonomy" id="412755"/>
    <lineage>
        <taxon>unclassified sequences</taxon>
        <taxon>metagenomes</taxon>
        <taxon>ecological metagenomes</taxon>
    </lineage>
</organism>
<comment type="caution">
    <text evidence="1">The sequence shown here is derived from an EMBL/GenBank/DDBJ whole genome shotgun (WGS) entry which is preliminary data.</text>
</comment>